<sequence length="690" mass="72462">MSFKKKLAVTTIAASVAMSAFAGIPLSNKGLAEKLGVSNVVQAAAYSDFANRAQQVYSQLTPQGLANVNAFRAEIAQAIAEDPAILQPLVAKIVNPNVDSATINDLIESVLTLPIGSTWKDDYENIAKNNEGFLDKLEPGLSVDDVATVLHNMELSVAKIVGNLTLSDISDLKAIKAQLKTAATDAINSNDKFKTYANSVGITSQDLADVFTSLQDNDKVNFQTGVKAFVSLNEAYKAAFPAPTNNNPINIGGIGGFPSSSLPLDAEVAVKNLESLKTRLAEATEAQKAELIERAVKDAHAAAVKLSAINSIPSVVGNVATLSPNENNVLNIIKGIAAIADSLKSVTGEALPAVTLTLSFGSVSQYEMLISLPASIVTASADAKLAGIAVQAGKFGVEIPVGGDITGAVELKVNQAAPSQELNEQAKVVSKVFEFNLTSNNVVVDQFSNPVKVKLPVEVTNDVDTDLLTLAKIIEGKLNYYGGRYNKAEGSFVELRDTFSSYAVVENKVSFGDTEAVEAWAGRAIQVIAAKGAINGKAEGVFAPQDQVTRAEFAKMLIHALDMDNVSAKATFGDVGASEWFAPYVAAAADLGVINGRSANRFDPHAKITRAEMATMVARALKAKGAAAIEDQDAELAIFSDAGQISSSLKDGVAFAAHHGIVVGNEGKFSPNSNATRAQAAVIIYRAFNF</sequence>
<dbReference type="EMBL" id="LYPA01000026">
    <property type="protein sequence ID" value="OBR68431.1"/>
    <property type="molecule type" value="Genomic_DNA"/>
</dbReference>
<dbReference type="InterPro" id="IPR051465">
    <property type="entry name" value="Cell_Envelope_Struct_Comp"/>
</dbReference>
<evidence type="ECO:0000313" key="4">
    <source>
        <dbReference type="Proteomes" id="UP000092024"/>
    </source>
</evidence>
<dbReference type="PROSITE" id="PS51272">
    <property type="entry name" value="SLH"/>
    <property type="match status" value="3"/>
</dbReference>
<dbReference type="OrthoDB" id="2487047at2"/>
<gene>
    <name evidence="3" type="ORF">A7K91_21360</name>
</gene>
<dbReference type="STRING" id="1844972.A7K91_21360"/>
<feature type="domain" description="SLH" evidence="2">
    <location>
        <begin position="636"/>
        <end position="690"/>
    </location>
</feature>
<keyword evidence="4" id="KW-1185">Reference proteome</keyword>
<evidence type="ECO:0000256" key="1">
    <source>
        <dbReference type="SAM" id="SignalP"/>
    </source>
</evidence>
<keyword evidence="1" id="KW-0732">Signal</keyword>
<dbReference type="InterPro" id="IPR001119">
    <property type="entry name" value="SLH_dom"/>
</dbReference>
<accession>A0A1A5YS28</accession>
<reference evidence="3 4" key="1">
    <citation type="submission" date="2016-05" db="EMBL/GenBank/DDBJ databases">
        <title>Paenibacillus oryzae. sp. nov., isolated from the rice root.</title>
        <authorList>
            <person name="Zhang J."/>
            <person name="Zhang X."/>
        </authorList>
    </citation>
    <scope>NUCLEOTIDE SEQUENCE [LARGE SCALE GENOMIC DNA]</scope>
    <source>
        <strain evidence="3 4">1DrF-4</strain>
    </source>
</reference>
<name>A0A1A5YS28_9BACL</name>
<evidence type="ECO:0000259" key="2">
    <source>
        <dbReference type="PROSITE" id="PS51272"/>
    </source>
</evidence>
<dbReference type="Pfam" id="PF00395">
    <property type="entry name" value="SLH"/>
    <property type="match status" value="3"/>
</dbReference>
<protein>
    <recommendedName>
        <fullName evidence="2">SLH domain-containing protein</fullName>
    </recommendedName>
</protein>
<feature type="domain" description="SLH" evidence="2">
    <location>
        <begin position="508"/>
        <end position="567"/>
    </location>
</feature>
<organism evidence="3 4">
    <name type="scientific">Paenibacillus oryzae</name>
    <dbReference type="NCBI Taxonomy" id="1844972"/>
    <lineage>
        <taxon>Bacteria</taxon>
        <taxon>Bacillati</taxon>
        <taxon>Bacillota</taxon>
        <taxon>Bacilli</taxon>
        <taxon>Bacillales</taxon>
        <taxon>Paenibacillaceae</taxon>
        <taxon>Paenibacillus</taxon>
    </lineage>
</organism>
<dbReference type="PANTHER" id="PTHR43308:SF5">
    <property type="entry name" value="S-LAYER PROTEIN _ PEPTIDOGLYCAN ENDO-BETA-N-ACETYLGLUCOSAMINIDASE"/>
    <property type="match status" value="1"/>
</dbReference>
<dbReference type="PANTHER" id="PTHR43308">
    <property type="entry name" value="OUTER MEMBRANE PROTEIN ALPHA-RELATED"/>
    <property type="match status" value="1"/>
</dbReference>
<feature type="domain" description="SLH" evidence="2">
    <location>
        <begin position="568"/>
        <end position="631"/>
    </location>
</feature>
<comment type="caution">
    <text evidence="3">The sequence shown here is derived from an EMBL/GenBank/DDBJ whole genome shotgun (WGS) entry which is preliminary data.</text>
</comment>
<dbReference type="RefSeq" id="WP_068679228.1">
    <property type="nucleotide sequence ID" value="NZ_LYPA01000026.1"/>
</dbReference>
<feature type="signal peptide" evidence="1">
    <location>
        <begin position="1"/>
        <end position="22"/>
    </location>
</feature>
<dbReference type="AlphaFoldDB" id="A0A1A5YS28"/>
<evidence type="ECO:0000313" key="3">
    <source>
        <dbReference type="EMBL" id="OBR68431.1"/>
    </source>
</evidence>
<proteinExistence type="predicted"/>
<feature type="chain" id="PRO_5008340554" description="SLH domain-containing protein" evidence="1">
    <location>
        <begin position="23"/>
        <end position="690"/>
    </location>
</feature>
<dbReference type="Proteomes" id="UP000092024">
    <property type="component" value="Unassembled WGS sequence"/>
</dbReference>